<dbReference type="InterPro" id="IPR013527">
    <property type="entry name" value="YicC-like_N"/>
</dbReference>
<sequence>MIHSMTAFARIEHKASWGNAIWEIRSVNQRYLETYFRLPEQFRSLEPLLRERFRKALQRGKVECTLRYQADDGAVGKVTLNEALAKQLIDAADWVQSHGQSSGINPFDVLKWPGVISSEEADMDKIQAEILSAFDQCLQDFLDARAAEGNNLKAMIEQRIDAIEEQTASVRKQMPAVMDWQKERISNRFAEAKVELEPGRLEQEMIMLAQRMDVAEELDRLDSHVSETRKILNKGGAIGRRLDFMMQEFNRESNTLASKSINADITQSAVELKVLIEQMREQIQNIE</sequence>
<comment type="similarity">
    <text evidence="5">Belongs to the YicC/YloC family.</text>
</comment>
<protein>
    <recommendedName>
        <fullName evidence="11">YicC family protein</fullName>
    </recommendedName>
</protein>
<dbReference type="GO" id="GO:0016787">
    <property type="term" value="F:hydrolase activity"/>
    <property type="evidence" value="ECO:0007669"/>
    <property type="project" value="UniProtKB-KW"/>
</dbReference>
<dbReference type="STRING" id="1526571.AT746_19180"/>
<evidence type="ECO:0000313" key="10">
    <source>
        <dbReference type="Proteomes" id="UP000068447"/>
    </source>
</evidence>
<evidence type="ECO:0000256" key="2">
    <source>
        <dbReference type="ARBA" id="ARBA00022722"/>
    </source>
</evidence>
<name>A0A0U3B514_9ALTE</name>
<reference evidence="9 10" key="1">
    <citation type="submission" date="2015-12" db="EMBL/GenBank/DDBJ databases">
        <title>Complete genome of Lacimicrobium alkaliphilum KCTC 32984.</title>
        <authorList>
            <person name="Kim S.-G."/>
            <person name="Lee Y.-J."/>
        </authorList>
    </citation>
    <scope>NUCLEOTIDE SEQUENCE [LARGE SCALE GENOMIC DNA]</scope>
    <source>
        <strain evidence="9 10">YelD216</strain>
    </source>
</reference>
<dbReference type="RefSeq" id="WP_062483680.1">
    <property type="nucleotide sequence ID" value="NZ_CP013650.1"/>
</dbReference>
<evidence type="ECO:0000256" key="4">
    <source>
        <dbReference type="ARBA" id="ARBA00022801"/>
    </source>
</evidence>
<feature type="coiled-coil region" evidence="6">
    <location>
        <begin position="146"/>
        <end position="173"/>
    </location>
</feature>
<dbReference type="Pfam" id="PF08340">
    <property type="entry name" value="YicC-like_C"/>
    <property type="match status" value="1"/>
</dbReference>
<feature type="domain" description="Endoribonuclease YicC-like C-terminal" evidence="8">
    <location>
        <begin position="170"/>
        <end position="287"/>
    </location>
</feature>
<keyword evidence="4" id="KW-0378">Hydrolase</keyword>
<proteinExistence type="inferred from homology"/>
<evidence type="ECO:0000256" key="5">
    <source>
        <dbReference type="ARBA" id="ARBA00035648"/>
    </source>
</evidence>
<dbReference type="KEGG" id="lal:AT746_19180"/>
<evidence type="ECO:0000259" key="8">
    <source>
        <dbReference type="Pfam" id="PF08340"/>
    </source>
</evidence>
<evidence type="ECO:0008006" key="11">
    <source>
        <dbReference type="Google" id="ProtNLM"/>
    </source>
</evidence>
<dbReference type="NCBIfam" id="TIGR00255">
    <property type="entry name" value="YicC/YloC family endoribonuclease"/>
    <property type="match status" value="1"/>
</dbReference>
<dbReference type="PANTHER" id="PTHR30636:SF3">
    <property type="entry name" value="UPF0701 PROTEIN YICC"/>
    <property type="match status" value="1"/>
</dbReference>
<organism evidence="9 10">
    <name type="scientific">Lacimicrobium alkaliphilum</name>
    <dbReference type="NCBI Taxonomy" id="1526571"/>
    <lineage>
        <taxon>Bacteria</taxon>
        <taxon>Pseudomonadati</taxon>
        <taxon>Pseudomonadota</taxon>
        <taxon>Gammaproteobacteria</taxon>
        <taxon>Alteromonadales</taxon>
        <taxon>Alteromonadaceae</taxon>
        <taxon>Lacimicrobium</taxon>
    </lineage>
</organism>
<dbReference type="Proteomes" id="UP000068447">
    <property type="component" value="Chromosome"/>
</dbReference>
<keyword evidence="2" id="KW-0540">Nuclease</keyword>
<gene>
    <name evidence="9" type="ORF">AT746_19180</name>
</gene>
<evidence type="ECO:0000256" key="6">
    <source>
        <dbReference type="SAM" id="Coils"/>
    </source>
</evidence>
<dbReference type="GO" id="GO:0004521">
    <property type="term" value="F:RNA endonuclease activity"/>
    <property type="evidence" value="ECO:0007669"/>
    <property type="project" value="InterPro"/>
</dbReference>
<keyword evidence="10" id="KW-1185">Reference proteome</keyword>
<dbReference type="InterPro" id="IPR013551">
    <property type="entry name" value="YicC-like_C"/>
</dbReference>
<accession>A0A0U3B514</accession>
<evidence type="ECO:0000256" key="1">
    <source>
        <dbReference type="ARBA" id="ARBA00001968"/>
    </source>
</evidence>
<dbReference type="Pfam" id="PF03755">
    <property type="entry name" value="YicC-like_N"/>
    <property type="match status" value="1"/>
</dbReference>
<feature type="domain" description="Endoribonuclease YicC-like N-terminal" evidence="7">
    <location>
        <begin position="2"/>
        <end position="153"/>
    </location>
</feature>
<dbReference type="InterPro" id="IPR005229">
    <property type="entry name" value="YicC/YloC-like"/>
</dbReference>
<dbReference type="EMBL" id="CP013650">
    <property type="protein sequence ID" value="ALT00177.1"/>
    <property type="molecule type" value="Genomic_DNA"/>
</dbReference>
<evidence type="ECO:0000259" key="7">
    <source>
        <dbReference type="Pfam" id="PF03755"/>
    </source>
</evidence>
<dbReference type="OrthoDB" id="9771229at2"/>
<dbReference type="PANTHER" id="PTHR30636">
    <property type="entry name" value="UPF0701 PROTEIN YICC"/>
    <property type="match status" value="1"/>
</dbReference>
<comment type="cofactor">
    <cofactor evidence="1">
        <name>a divalent metal cation</name>
        <dbReference type="ChEBI" id="CHEBI:60240"/>
    </cofactor>
</comment>
<evidence type="ECO:0000313" key="9">
    <source>
        <dbReference type="EMBL" id="ALT00177.1"/>
    </source>
</evidence>
<keyword evidence="3" id="KW-0255">Endonuclease</keyword>
<keyword evidence="6" id="KW-0175">Coiled coil</keyword>
<dbReference type="AlphaFoldDB" id="A0A0U3B514"/>
<evidence type="ECO:0000256" key="3">
    <source>
        <dbReference type="ARBA" id="ARBA00022759"/>
    </source>
</evidence>